<keyword evidence="9" id="KW-1185">Reference proteome</keyword>
<evidence type="ECO:0000256" key="4">
    <source>
        <dbReference type="ARBA" id="ARBA00023136"/>
    </source>
</evidence>
<keyword evidence="2 6" id="KW-0812">Transmembrane</keyword>
<feature type="transmembrane region" description="Helical" evidence="6">
    <location>
        <begin position="128"/>
        <end position="149"/>
    </location>
</feature>
<evidence type="ECO:0000256" key="1">
    <source>
        <dbReference type="ARBA" id="ARBA00004141"/>
    </source>
</evidence>
<reference evidence="9" key="1">
    <citation type="journal article" date="2015" name="PLoS Genet.">
        <title>Genome Sequence and Transcriptome Analyses of Chrysochromulina tobin: Metabolic Tools for Enhanced Algal Fitness in the Prominent Order Prymnesiales (Haptophyceae).</title>
        <authorList>
            <person name="Hovde B.T."/>
            <person name="Deodato C.R."/>
            <person name="Hunsperger H.M."/>
            <person name="Ryken S.A."/>
            <person name="Yost W."/>
            <person name="Jha R.K."/>
            <person name="Patterson J."/>
            <person name="Monnat R.J. Jr."/>
            <person name="Barlow S.B."/>
            <person name="Starkenburg S.R."/>
            <person name="Cattolico R.A."/>
        </authorList>
    </citation>
    <scope>NUCLEOTIDE SEQUENCE</scope>
    <source>
        <strain evidence="9">CCMP291</strain>
    </source>
</reference>
<accession>A0A0M0JEM4</accession>
<dbReference type="GO" id="GO:0044877">
    <property type="term" value="F:protein-containing complex binding"/>
    <property type="evidence" value="ECO:0007669"/>
    <property type="project" value="TreeGrafter"/>
</dbReference>
<evidence type="ECO:0000256" key="2">
    <source>
        <dbReference type="ARBA" id="ARBA00022692"/>
    </source>
</evidence>
<evidence type="ECO:0000259" key="7">
    <source>
        <dbReference type="Pfam" id="PF00520"/>
    </source>
</evidence>
<dbReference type="Proteomes" id="UP000037460">
    <property type="component" value="Unassembled WGS sequence"/>
</dbReference>
<keyword evidence="3 6" id="KW-1133">Transmembrane helix</keyword>
<sequence>MVVPGIKSPGSVITGSGPVSNRPDSDSPDSIIPGSANPSSKYQYERKQSSSRRGASVSPEFVAQVYETTQQLKRRSLARRGLLDPLNSSLLLKWDIVTALALLFTATLTPFEIAFIDQAESPANAWFIVNRVVDLIFIVDMVLQFFIAYEDRQKNKAHGKGFFYTREVIWDRRRIWRHYLLGSFSVDLVSILPSFLDVLPLMTQEFNIGIDTRAMRALRVLRLIKLIRLMRAQRVISRVSSRISISHTSQTLISCLVAILLASHWYACIMALQASFHPSLSDTFLGTFGYCDDSFATSTEATTESGGGVLARKLARECPGLDLAQWYIAAFSWSSMVITGTGGTDAYPSKNSVAETILVVFLVIFGALLWTQVLAAFCDMATNADPGAIEYRQLVDEVNRFCHQEKLPQELQIRLRQYFAQRRHILKARSTTSVVHKMSSTLQQEVTLLVQYHWRDVGAPAADGFPDDD</sequence>
<evidence type="ECO:0000256" key="6">
    <source>
        <dbReference type="SAM" id="Phobius"/>
    </source>
</evidence>
<organism evidence="8 9">
    <name type="scientific">Chrysochromulina tobinii</name>
    <dbReference type="NCBI Taxonomy" id="1460289"/>
    <lineage>
        <taxon>Eukaryota</taxon>
        <taxon>Haptista</taxon>
        <taxon>Haptophyta</taxon>
        <taxon>Prymnesiophyceae</taxon>
        <taxon>Prymnesiales</taxon>
        <taxon>Chrysochromulinaceae</taxon>
        <taxon>Chrysochromulina</taxon>
    </lineage>
</organism>
<feature type="transmembrane region" description="Helical" evidence="6">
    <location>
        <begin position="96"/>
        <end position="116"/>
    </location>
</feature>
<feature type="domain" description="Ion transport" evidence="7">
    <location>
        <begin position="94"/>
        <end position="369"/>
    </location>
</feature>
<comment type="subcellular location">
    <subcellularLocation>
        <location evidence="1">Membrane</location>
        <topology evidence="1">Multi-pass membrane protein</topology>
    </subcellularLocation>
</comment>
<dbReference type="Pfam" id="PF00520">
    <property type="entry name" value="Ion_trans"/>
    <property type="match status" value="1"/>
</dbReference>
<dbReference type="AlphaFoldDB" id="A0A0M0JEM4"/>
<dbReference type="OrthoDB" id="426293at2759"/>
<feature type="transmembrane region" description="Helical" evidence="6">
    <location>
        <begin position="356"/>
        <end position="377"/>
    </location>
</feature>
<gene>
    <name evidence="8" type="ORF">Ctob_006778</name>
</gene>
<evidence type="ECO:0000313" key="8">
    <source>
        <dbReference type="EMBL" id="KOO24693.1"/>
    </source>
</evidence>
<name>A0A0M0JEM4_9EUKA</name>
<dbReference type="PANTHER" id="PTHR45638">
    <property type="entry name" value="CYCLIC NUCLEOTIDE-GATED CATION CHANNEL SUBUNIT A"/>
    <property type="match status" value="1"/>
</dbReference>
<dbReference type="PANTHER" id="PTHR45638:SF11">
    <property type="entry name" value="CYCLIC NUCLEOTIDE-GATED CATION CHANNEL SUBUNIT A"/>
    <property type="match status" value="1"/>
</dbReference>
<dbReference type="Gene3D" id="1.10.287.630">
    <property type="entry name" value="Helix hairpin bin"/>
    <property type="match status" value="1"/>
</dbReference>
<evidence type="ECO:0000313" key="9">
    <source>
        <dbReference type="Proteomes" id="UP000037460"/>
    </source>
</evidence>
<keyword evidence="4 6" id="KW-0472">Membrane</keyword>
<proteinExistence type="predicted"/>
<dbReference type="EMBL" id="JWZX01003065">
    <property type="protein sequence ID" value="KOO24693.1"/>
    <property type="molecule type" value="Genomic_DNA"/>
</dbReference>
<dbReference type="SUPFAM" id="SSF81324">
    <property type="entry name" value="Voltage-gated potassium channels"/>
    <property type="match status" value="1"/>
</dbReference>
<feature type="region of interest" description="Disordered" evidence="5">
    <location>
        <begin position="1"/>
        <end position="56"/>
    </location>
</feature>
<comment type="caution">
    <text evidence="8">The sequence shown here is derived from an EMBL/GenBank/DDBJ whole genome shotgun (WGS) entry which is preliminary data.</text>
</comment>
<evidence type="ECO:0000256" key="3">
    <source>
        <dbReference type="ARBA" id="ARBA00022989"/>
    </source>
</evidence>
<dbReference type="GO" id="GO:0016020">
    <property type="term" value="C:membrane"/>
    <property type="evidence" value="ECO:0007669"/>
    <property type="project" value="UniProtKB-SubCell"/>
</dbReference>
<dbReference type="InterPro" id="IPR050866">
    <property type="entry name" value="CNG_cation_channel"/>
</dbReference>
<dbReference type="GO" id="GO:0005221">
    <property type="term" value="F:intracellularly cyclic nucleotide-activated monoatomic cation channel activity"/>
    <property type="evidence" value="ECO:0007669"/>
    <property type="project" value="InterPro"/>
</dbReference>
<dbReference type="InterPro" id="IPR005821">
    <property type="entry name" value="Ion_trans_dom"/>
</dbReference>
<feature type="transmembrane region" description="Helical" evidence="6">
    <location>
        <begin position="251"/>
        <end position="272"/>
    </location>
</feature>
<evidence type="ECO:0000256" key="5">
    <source>
        <dbReference type="SAM" id="MobiDB-lite"/>
    </source>
</evidence>
<dbReference type="Gene3D" id="1.10.287.70">
    <property type="match status" value="1"/>
</dbReference>
<protein>
    <submittedName>
        <fullName evidence="8">Voltage-gated ion channel superfamily</fullName>
    </submittedName>
</protein>